<protein>
    <submittedName>
        <fullName evidence="3">Uncharacterized protein</fullName>
    </submittedName>
</protein>
<dbReference type="EMBL" id="KV418405">
    <property type="protein sequence ID" value="KZP02637.1"/>
    <property type="molecule type" value="Genomic_DNA"/>
</dbReference>
<keyword evidence="1" id="KW-1133">Transmembrane helix</keyword>
<accession>A0A166JLI5</accession>
<dbReference type="OrthoDB" id="2538110at2759"/>
<sequence length="93" mass="10829">MNRELQRQTDADPRFNVVTPALWKRISLLIFVVFLFWLGLHMRGLGQKEDTRIVHASRYSKEHKFRPAASPVVTEKLKDGRVRLRGAHINHGL</sequence>
<reference evidence="3 4" key="1">
    <citation type="journal article" date="2016" name="Mol. Biol. Evol.">
        <title>Comparative Genomics of Early-Diverging Mushroom-Forming Fungi Provides Insights into the Origins of Lignocellulose Decay Capabilities.</title>
        <authorList>
            <person name="Nagy L.G."/>
            <person name="Riley R."/>
            <person name="Tritt A."/>
            <person name="Adam C."/>
            <person name="Daum C."/>
            <person name="Floudas D."/>
            <person name="Sun H."/>
            <person name="Yadav J.S."/>
            <person name="Pangilinan J."/>
            <person name="Larsson K.H."/>
            <person name="Matsuura K."/>
            <person name="Barry K."/>
            <person name="Labutti K."/>
            <person name="Kuo R."/>
            <person name="Ohm R.A."/>
            <person name="Bhattacharya S.S."/>
            <person name="Shirouzu T."/>
            <person name="Yoshinaga Y."/>
            <person name="Martin F.M."/>
            <person name="Grigoriev I.V."/>
            <person name="Hibbett D.S."/>
        </authorList>
    </citation>
    <scope>NUCLEOTIDE SEQUENCE [LARGE SCALE GENOMIC DNA]</scope>
    <source>
        <strain evidence="3 4">CBS 109695</strain>
    </source>
</reference>
<dbReference type="Proteomes" id="UP000076532">
    <property type="component" value="Unassembled WGS sequence"/>
</dbReference>
<keyword evidence="1" id="KW-0472">Membrane</keyword>
<keyword evidence="4" id="KW-1185">Reference proteome</keyword>
<dbReference type="EMBL" id="KV417551">
    <property type="protein sequence ID" value="KZP20994.1"/>
    <property type="molecule type" value="Genomic_DNA"/>
</dbReference>
<proteinExistence type="predicted"/>
<evidence type="ECO:0000313" key="4">
    <source>
        <dbReference type="Proteomes" id="UP000076532"/>
    </source>
</evidence>
<name>A0A166JLI5_9AGAM</name>
<evidence type="ECO:0000313" key="3">
    <source>
        <dbReference type="EMBL" id="KZP20994.1"/>
    </source>
</evidence>
<evidence type="ECO:0000313" key="2">
    <source>
        <dbReference type="EMBL" id="KZP02637.1"/>
    </source>
</evidence>
<gene>
    <name evidence="3" type="ORF">FIBSPDRAFT_826379</name>
    <name evidence="2" type="ORF">FIBSPDRAFT_845691</name>
</gene>
<dbReference type="STRING" id="436010.A0A166JLI5"/>
<keyword evidence="1" id="KW-0812">Transmembrane</keyword>
<evidence type="ECO:0000256" key="1">
    <source>
        <dbReference type="SAM" id="Phobius"/>
    </source>
</evidence>
<dbReference type="AlphaFoldDB" id="A0A166JLI5"/>
<feature type="transmembrane region" description="Helical" evidence="1">
    <location>
        <begin position="22"/>
        <end position="40"/>
    </location>
</feature>
<organism evidence="3 4">
    <name type="scientific">Athelia psychrophila</name>
    <dbReference type="NCBI Taxonomy" id="1759441"/>
    <lineage>
        <taxon>Eukaryota</taxon>
        <taxon>Fungi</taxon>
        <taxon>Dikarya</taxon>
        <taxon>Basidiomycota</taxon>
        <taxon>Agaricomycotina</taxon>
        <taxon>Agaricomycetes</taxon>
        <taxon>Agaricomycetidae</taxon>
        <taxon>Atheliales</taxon>
        <taxon>Atheliaceae</taxon>
        <taxon>Athelia</taxon>
    </lineage>
</organism>